<protein>
    <submittedName>
        <fullName evidence="1">Uncharacterized protein</fullName>
    </submittedName>
</protein>
<sequence length="86" mass="10110">MENRHFRHGCKIEIEDEQFDYPVLREKDALAIKKMESEPLPSSQRAGTVEIYRVGARGWEKMRSIARVSKIRLHLDEFDECPNLHA</sequence>
<evidence type="ECO:0000313" key="1">
    <source>
        <dbReference type="EMBL" id="GMH04452.1"/>
    </source>
</evidence>
<dbReference type="Proteomes" id="UP001279734">
    <property type="component" value="Unassembled WGS sequence"/>
</dbReference>
<keyword evidence="2" id="KW-1185">Reference proteome</keyword>
<dbReference type="AlphaFoldDB" id="A0AAD3XH77"/>
<dbReference type="EMBL" id="BSYO01000005">
    <property type="protein sequence ID" value="GMH04452.1"/>
    <property type="molecule type" value="Genomic_DNA"/>
</dbReference>
<gene>
    <name evidence="1" type="ORF">Nepgr_006291</name>
</gene>
<proteinExistence type="predicted"/>
<comment type="caution">
    <text evidence="1">The sequence shown here is derived from an EMBL/GenBank/DDBJ whole genome shotgun (WGS) entry which is preliminary data.</text>
</comment>
<organism evidence="1 2">
    <name type="scientific">Nepenthes gracilis</name>
    <name type="common">Slender pitcher plant</name>
    <dbReference type="NCBI Taxonomy" id="150966"/>
    <lineage>
        <taxon>Eukaryota</taxon>
        <taxon>Viridiplantae</taxon>
        <taxon>Streptophyta</taxon>
        <taxon>Embryophyta</taxon>
        <taxon>Tracheophyta</taxon>
        <taxon>Spermatophyta</taxon>
        <taxon>Magnoliopsida</taxon>
        <taxon>eudicotyledons</taxon>
        <taxon>Gunneridae</taxon>
        <taxon>Pentapetalae</taxon>
        <taxon>Caryophyllales</taxon>
        <taxon>Nepenthaceae</taxon>
        <taxon>Nepenthes</taxon>
    </lineage>
</organism>
<reference evidence="1" key="1">
    <citation type="submission" date="2023-05" db="EMBL/GenBank/DDBJ databases">
        <title>Nepenthes gracilis genome sequencing.</title>
        <authorList>
            <person name="Fukushima K."/>
        </authorList>
    </citation>
    <scope>NUCLEOTIDE SEQUENCE</scope>
    <source>
        <strain evidence="1">SING2019-196</strain>
    </source>
</reference>
<accession>A0AAD3XH77</accession>
<name>A0AAD3XH77_NEPGR</name>
<evidence type="ECO:0000313" key="2">
    <source>
        <dbReference type="Proteomes" id="UP001279734"/>
    </source>
</evidence>